<evidence type="ECO:0000313" key="10">
    <source>
        <dbReference type="EMBL" id="WFE90599.1"/>
    </source>
</evidence>
<protein>
    <submittedName>
        <fullName evidence="10">Sn-glycerol-1-phosphate dehydrogenase</fullName>
    </submittedName>
</protein>
<dbReference type="InterPro" id="IPR032837">
    <property type="entry name" value="G1PDH"/>
</dbReference>
<evidence type="ECO:0000256" key="1">
    <source>
        <dbReference type="ARBA" id="ARBA00022490"/>
    </source>
</evidence>
<dbReference type="Gene3D" id="3.40.50.1970">
    <property type="match status" value="1"/>
</dbReference>
<evidence type="ECO:0000313" key="11">
    <source>
        <dbReference type="Proteomes" id="UP001209803"/>
    </source>
</evidence>
<reference evidence="10 11" key="1">
    <citation type="submission" date="2023-03" db="EMBL/GenBank/DDBJ databases">
        <title>Roseibium porphyridii sp. nov. and Roseibium rhodosorbium sp. nov. isolated from marine algae, Porphyridium cruentum and Rhodosorus marinus, respectively.</title>
        <authorList>
            <person name="Lee M.W."/>
            <person name="Choi B.J."/>
            <person name="Lee J.K."/>
            <person name="Choi D.G."/>
            <person name="Baek J.H."/>
            <person name="Bayburt H."/>
            <person name="Kim J.M."/>
            <person name="Han D.M."/>
            <person name="Kim K.H."/>
            <person name="Jeon C.O."/>
        </authorList>
    </citation>
    <scope>NUCLEOTIDE SEQUENCE [LARGE SCALE GENOMIC DNA]</scope>
    <source>
        <strain evidence="10 11">KMA01</strain>
    </source>
</reference>
<evidence type="ECO:0000256" key="7">
    <source>
        <dbReference type="ARBA" id="ARBA00023098"/>
    </source>
</evidence>
<keyword evidence="1" id="KW-0963">Cytoplasm</keyword>
<evidence type="ECO:0000256" key="3">
    <source>
        <dbReference type="ARBA" id="ARBA00022723"/>
    </source>
</evidence>
<sequence>MSSISRQSSSLPERPENGWMEHIEDVYLGRWVNPATGETGPRAPVDKILISESIDGEEADLARSVGIGDSTAMVADANTWDAAGARIARNLGQNGFKVSEVILSGRPHATVAEADALEQRLQNFSSVIAVGSGTVNDLTKYVTAHTGRPYCVFGTAASMDGYASTTASMGLPSGLKISLPAHAPKGVFLDLDVISRAPNRMAAAGFGDCLCNSVARIDWWMSHKLLGSQFWLEPYLISEPDEGMLEAHASGLQEGDIAAVGYLVRALVLSGLGVAFTKVSNHGSMGEHQISHYIDCFARDQHKGTLHGEQVGVATLSMGRIQQWYLDQEKPPEVRPTKVDGEDMARRMGPEIAAQCEAEYRKKALDEDGAARLNEHLQDIWQELRADCKKLVDPVEAMLAKLTQVGGATSGSDLGLSADFYREAVRHAHEMRNRFSFADLACDAGLLDDFAAREV</sequence>
<keyword evidence="7" id="KW-0443">Lipid metabolism</keyword>
<keyword evidence="11" id="KW-1185">Reference proteome</keyword>
<dbReference type="RefSeq" id="WP_152499776.1">
    <property type="nucleotide sequence ID" value="NZ_CP120863.1"/>
</dbReference>
<dbReference type="CDD" id="cd08175">
    <property type="entry name" value="G1PDH"/>
    <property type="match status" value="1"/>
</dbReference>
<accession>A0ABY8F594</accession>
<keyword evidence="3" id="KW-0479">Metal-binding</keyword>
<dbReference type="PANTHER" id="PTHR43616">
    <property type="entry name" value="GLYCEROL DEHYDROGENASE"/>
    <property type="match status" value="1"/>
</dbReference>
<dbReference type="Pfam" id="PF13685">
    <property type="entry name" value="Fe-ADH_2"/>
    <property type="match status" value="1"/>
</dbReference>
<evidence type="ECO:0000256" key="9">
    <source>
        <dbReference type="ARBA" id="ARBA00023264"/>
    </source>
</evidence>
<evidence type="ECO:0000256" key="5">
    <source>
        <dbReference type="ARBA" id="ARBA00023002"/>
    </source>
</evidence>
<evidence type="ECO:0000256" key="8">
    <source>
        <dbReference type="ARBA" id="ARBA00023209"/>
    </source>
</evidence>
<organism evidence="10 11">
    <name type="scientific">Roseibium porphyridii</name>
    <dbReference type="NCBI Taxonomy" id="2866279"/>
    <lineage>
        <taxon>Bacteria</taxon>
        <taxon>Pseudomonadati</taxon>
        <taxon>Pseudomonadota</taxon>
        <taxon>Alphaproteobacteria</taxon>
        <taxon>Hyphomicrobiales</taxon>
        <taxon>Stappiaceae</taxon>
        <taxon>Roseibium</taxon>
    </lineage>
</organism>
<dbReference type="Proteomes" id="UP001209803">
    <property type="component" value="Chromosome"/>
</dbReference>
<dbReference type="PANTHER" id="PTHR43616:SF5">
    <property type="entry name" value="GLYCEROL DEHYDROGENASE 1"/>
    <property type="match status" value="1"/>
</dbReference>
<keyword evidence="9" id="KW-1208">Phospholipid metabolism</keyword>
<dbReference type="EMBL" id="CP120863">
    <property type="protein sequence ID" value="WFE90599.1"/>
    <property type="molecule type" value="Genomic_DNA"/>
</dbReference>
<evidence type="ECO:0000256" key="6">
    <source>
        <dbReference type="ARBA" id="ARBA00023027"/>
    </source>
</evidence>
<keyword evidence="8" id="KW-0594">Phospholipid biosynthesis</keyword>
<dbReference type="Gene3D" id="1.20.1090.10">
    <property type="entry name" value="Dehydroquinate synthase-like - alpha domain"/>
    <property type="match status" value="1"/>
</dbReference>
<evidence type="ECO:0000256" key="4">
    <source>
        <dbReference type="ARBA" id="ARBA00022857"/>
    </source>
</evidence>
<keyword evidence="5" id="KW-0560">Oxidoreductase</keyword>
<proteinExistence type="predicted"/>
<gene>
    <name evidence="10" type="ORF">K1718_04425</name>
</gene>
<keyword evidence="2" id="KW-0444">Lipid biosynthesis</keyword>
<keyword evidence="6" id="KW-0520">NAD</keyword>
<keyword evidence="4" id="KW-0521">NADP</keyword>
<name>A0ABY8F594_9HYPH</name>
<dbReference type="InterPro" id="IPR016205">
    <property type="entry name" value="Glycerol_DH"/>
</dbReference>
<dbReference type="SUPFAM" id="SSF56796">
    <property type="entry name" value="Dehydroquinate synthase-like"/>
    <property type="match status" value="1"/>
</dbReference>
<evidence type="ECO:0000256" key="2">
    <source>
        <dbReference type="ARBA" id="ARBA00022516"/>
    </source>
</evidence>